<organism evidence="1 2">
    <name type="scientific">Eiseniibacteriota bacterium</name>
    <dbReference type="NCBI Taxonomy" id="2212470"/>
    <lineage>
        <taxon>Bacteria</taxon>
        <taxon>Candidatus Eiseniibacteriota</taxon>
    </lineage>
</organism>
<gene>
    <name evidence="1" type="ORF">ACFL6M_04335</name>
</gene>
<keyword evidence="2" id="KW-1185">Reference proteome</keyword>
<evidence type="ECO:0000313" key="1">
    <source>
        <dbReference type="EMBL" id="MFC1572808.1"/>
    </source>
</evidence>
<comment type="caution">
    <text evidence="1">The sequence shown here is derived from an EMBL/GenBank/DDBJ whole genome shotgun (WGS) entry which is preliminary data.</text>
</comment>
<dbReference type="Proteomes" id="UP001593833">
    <property type="component" value="Unassembled WGS sequence"/>
</dbReference>
<sequence>MKTRDQRWQAWVDTKKTNDEDAARTAFVLWRGTDRADDALKAIYSGLEDVKRSADDAARHYREGRRFTCDVKNLLTRAGELVALAERYDALHSLMEEMDSPDVVKSEGAE</sequence>
<evidence type="ECO:0000313" key="2">
    <source>
        <dbReference type="Proteomes" id="UP001593833"/>
    </source>
</evidence>
<dbReference type="EMBL" id="JBHPKH010000041">
    <property type="protein sequence ID" value="MFC1572808.1"/>
    <property type="molecule type" value="Genomic_DNA"/>
</dbReference>
<reference evidence="1 2" key="1">
    <citation type="submission" date="2024-09" db="EMBL/GenBank/DDBJ databases">
        <authorList>
            <person name="D'Angelo T."/>
        </authorList>
    </citation>
    <scope>NUCLEOTIDE SEQUENCE [LARGE SCALE GENOMIC DNA]</scope>
    <source>
        <strain evidence="1">SAG AM-320-E07</strain>
    </source>
</reference>
<name>A0ABV6YKE7_UNCEI</name>
<protein>
    <submittedName>
        <fullName evidence="1">Uncharacterized protein</fullName>
    </submittedName>
</protein>
<accession>A0ABV6YKE7</accession>
<proteinExistence type="predicted"/>